<protein>
    <recommendedName>
        <fullName evidence="3">Jacalin-type lectin domain-containing protein</fullName>
    </recommendedName>
</protein>
<proteinExistence type="inferred from homology"/>
<dbReference type="EMBL" id="JBDFQZ010000013">
    <property type="protein sequence ID" value="KAK9668044.1"/>
    <property type="molecule type" value="Genomic_DNA"/>
</dbReference>
<organism evidence="4 5">
    <name type="scientific">Saponaria officinalis</name>
    <name type="common">Common soapwort</name>
    <name type="synonym">Lychnis saponaria</name>
    <dbReference type="NCBI Taxonomy" id="3572"/>
    <lineage>
        <taxon>Eukaryota</taxon>
        <taxon>Viridiplantae</taxon>
        <taxon>Streptophyta</taxon>
        <taxon>Embryophyta</taxon>
        <taxon>Tracheophyta</taxon>
        <taxon>Spermatophyta</taxon>
        <taxon>Magnoliopsida</taxon>
        <taxon>eudicotyledons</taxon>
        <taxon>Gunneridae</taxon>
        <taxon>Pentapetalae</taxon>
        <taxon>Caryophyllales</taxon>
        <taxon>Caryophyllaceae</taxon>
        <taxon>Caryophylleae</taxon>
        <taxon>Saponaria</taxon>
    </lineage>
</organism>
<dbReference type="Proteomes" id="UP001443914">
    <property type="component" value="Unassembled WGS sequence"/>
</dbReference>
<evidence type="ECO:0000256" key="1">
    <source>
        <dbReference type="ARBA" id="ARBA00006568"/>
    </source>
</evidence>
<reference evidence="4" key="1">
    <citation type="submission" date="2024-03" db="EMBL/GenBank/DDBJ databases">
        <title>WGS assembly of Saponaria officinalis var. Norfolk2.</title>
        <authorList>
            <person name="Jenkins J."/>
            <person name="Shu S."/>
            <person name="Grimwood J."/>
            <person name="Barry K."/>
            <person name="Goodstein D."/>
            <person name="Schmutz J."/>
            <person name="Leebens-Mack J."/>
            <person name="Osbourn A."/>
        </authorList>
    </citation>
    <scope>NUCLEOTIDE SEQUENCE [LARGE SCALE GENOMIC DNA]</scope>
    <source>
        <strain evidence="4">JIC</strain>
    </source>
</reference>
<sequence length="289" mass="31149">MAENNLVITNNTTKVLILQEPHFYSGSPVSALPHRIPPRSTAQGKQQATALGALKFAPAYIDSVEQLPTTSVFIAAFDIAFPQEFGPYGTQSAKNYSITFGPDESIKEVIVRHGFIVDAIGFVVVDQTGETYTKLFGGNSGDQTRIPLQSNEYITQISGTYGKYAYSSSDSNVATLSIHTNLKQYGPYGRGEHVQNPSSFTSPTGSVVGFFGRHSNYLESIGVYLSTNASKVYAECGPIKGIDWNVVEAKLGQSNSSSVVFIDNNLGNKIEATAHENGDATVVISHIYS</sequence>
<dbReference type="PROSITE" id="PS51752">
    <property type="entry name" value="JACALIN_LECTIN"/>
    <property type="match status" value="1"/>
</dbReference>
<name>A0AAW1GY25_SAPOF</name>
<evidence type="ECO:0000256" key="2">
    <source>
        <dbReference type="ARBA" id="ARBA00022734"/>
    </source>
</evidence>
<dbReference type="Pfam" id="PF01419">
    <property type="entry name" value="Jacalin"/>
    <property type="match status" value="1"/>
</dbReference>
<evidence type="ECO:0000259" key="3">
    <source>
        <dbReference type="PROSITE" id="PS51752"/>
    </source>
</evidence>
<comment type="caution">
    <text evidence="4">The sequence shown here is derived from an EMBL/GenBank/DDBJ whole genome shotgun (WGS) entry which is preliminary data.</text>
</comment>
<dbReference type="AlphaFoldDB" id="A0AAW1GY25"/>
<dbReference type="PANTHER" id="PTHR46506">
    <property type="entry name" value="OS05G0143600 PROTEIN"/>
    <property type="match status" value="1"/>
</dbReference>
<keyword evidence="2" id="KW-0430">Lectin</keyword>
<dbReference type="InterPro" id="IPR001229">
    <property type="entry name" value="Jacalin-like_lectin_dom"/>
</dbReference>
<dbReference type="SUPFAM" id="SSF51101">
    <property type="entry name" value="Mannose-binding lectins"/>
    <property type="match status" value="1"/>
</dbReference>
<dbReference type="GO" id="GO:0030246">
    <property type="term" value="F:carbohydrate binding"/>
    <property type="evidence" value="ECO:0007669"/>
    <property type="project" value="UniProtKB-KW"/>
</dbReference>
<keyword evidence="5" id="KW-1185">Reference proteome</keyword>
<gene>
    <name evidence="4" type="ORF">RND81_13G031500</name>
</gene>
<comment type="similarity">
    <text evidence="1">Belongs to the jacalin lectin family.</text>
</comment>
<dbReference type="SMART" id="SM00915">
    <property type="entry name" value="Jacalin"/>
    <property type="match status" value="1"/>
</dbReference>
<dbReference type="Gene3D" id="2.100.10.30">
    <property type="entry name" value="Jacalin-like lectin domain"/>
    <property type="match status" value="1"/>
</dbReference>
<accession>A0AAW1GY25</accession>
<evidence type="ECO:0000313" key="5">
    <source>
        <dbReference type="Proteomes" id="UP001443914"/>
    </source>
</evidence>
<evidence type="ECO:0000313" key="4">
    <source>
        <dbReference type="EMBL" id="KAK9668044.1"/>
    </source>
</evidence>
<dbReference type="InterPro" id="IPR036404">
    <property type="entry name" value="Jacalin-like_lectin_dom_sf"/>
</dbReference>
<feature type="domain" description="Jacalin-type lectin" evidence="3">
    <location>
        <begin position="82"/>
        <end position="227"/>
    </location>
</feature>